<organism evidence="3 4">
    <name type="scientific">Fraxinus pennsylvanica</name>
    <dbReference type="NCBI Taxonomy" id="56036"/>
    <lineage>
        <taxon>Eukaryota</taxon>
        <taxon>Viridiplantae</taxon>
        <taxon>Streptophyta</taxon>
        <taxon>Embryophyta</taxon>
        <taxon>Tracheophyta</taxon>
        <taxon>Spermatophyta</taxon>
        <taxon>Magnoliopsida</taxon>
        <taxon>eudicotyledons</taxon>
        <taxon>Gunneridae</taxon>
        <taxon>Pentapetalae</taxon>
        <taxon>asterids</taxon>
        <taxon>lamiids</taxon>
        <taxon>Lamiales</taxon>
        <taxon>Oleaceae</taxon>
        <taxon>Oleeae</taxon>
        <taxon>Fraxinus</taxon>
    </lineage>
</organism>
<protein>
    <recommendedName>
        <fullName evidence="2">GPI inositol-deacylase PGAP1-like alpha/beta domain-containing protein</fullName>
    </recommendedName>
</protein>
<evidence type="ECO:0000313" key="4">
    <source>
        <dbReference type="Proteomes" id="UP000834106"/>
    </source>
</evidence>
<feature type="region of interest" description="Disordered" evidence="1">
    <location>
        <begin position="1"/>
        <end position="20"/>
    </location>
</feature>
<dbReference type="Proteomes" id="UP000834106">
    <property type="component" value="Chromosome 16"/>
</dbReference>
<accession>A0AAD2A3K3</accession>
<keyword evidence="4" id="KW-1185">Reference proteome</keyword>
<reference evidence="3" key="1">
    <citation type="submission" date="2023-05" db="EMBL/GenBank/DDBJ databases">
        <authorList>
            <person name="Huff M."/>
        </authorList>
    </citation>
    <scope>NUCLEOTIDE SEQUENCE</scope>
</reference>
<gene>
    <name evidence="3" type="ORF">FPE_LOCUS25765</name>
</gene>
<proteinExistence type="predicted"/>
<dbReference type="PANTHER" id="PTHR47346:SF1">
    <property type="entry name" value="GPI INOSITOL-DEACYLASE"/>
    <property type="match status" value="1"/>
</dbReference>
<evidence type="ECO:0000256" key="1">
    <source>
        <dbReference type="SAM" id="MobiDB-lite"/>
    </source>
</evidence>
<dbReference type="InterPro" id="IPR012908">
    <property type="entry name" value="PGAP1-ab_dom-like"/>
</dbReference>
<feature type="domain" description="GPI inositol-deacylase PGAP1-like alpha/beta" evidence="2">
    <location>
        <begin position="59"/>
        <end position="105"/>
    </location>
</feature>
<dbReference type="EMBL" id="OU503051">
    <property type="protein sequence ID" value="CAI9778335.1"/>
    <property type="molecule type" value="Genomic_DNA"/>
</dbReference>
<dbReference type="Pfam" id="PF07819">
    <property type="entry name" value="PGAP1"/>
    <property type="match status" value="1"/>
</dbReference>
<evidence type="ECO:0000313" key="3">
    <source>
        <dbReference type="EMBL" id="CAI9778335.1"/>
    </source>
</evidence>
<evidence type="ECO:0000259" key="2">
    <source>
        <dbReference type="Pfam" id="PF07819"/>
    </source>
</evidence>
<dbReference type="PANTHER" id="PTHR47346">
    <property type="entry name" value="HYDROLASES, ACTING ON ESTER BOND"/>
    <property type="match status" value="1"/>
</dbReference>
<name>A0AAD2A3K3_9LAMI</name>
<dbReference type="GO" id="GO:0016788">
    <property type="term" value="F:hydrolase activity, acting on ester bonds"/>
    <property type="evidence" value="ECO:0007669"/>
    <property type="project" value="InterPro"/>
</dbReference>
<sequence length="211" mass="24037">MEALPATTGDCPHTVASPHQQTCHPSNIVYIYTMKDGERLVSMFTLRSLMTFMFFISLVMVEATNSQYTSLLDWFDVDLEGEHSAMDGRILQEHTEYVVYAIHRFLIPNFTFQFLWRFFPHLKEIFATPGLSQHYVHQMALCVKDHTNVLPADISSDFPGYACLLGNLLEAAGVAFTQPGSFDRHIPRINGDILSVDEATFAHQRLLDRYS</sequence>
<dbReference type="AlphaFoldDB" id="A0AAD2A3K3"/>